<feature type="region of interest" description="Disordered" evidence="1">
    <location>
        <begin position="60"/>
        <end position="88"/>
    </location>
</feature>
<dbReference type="Proteomes" id="UP001201701">
    <property type="component" value="Unassembled WGS sequence"/>
</dbReference>
<gene>
    <name evidence="2" type="ORF">L4923_25235</name>
</gene>
<evidence type="ECO:0000313" key="3">
    <source>
        <dbReference type="Proteomes" id="UP001201701"/>
    </source>
</evidence>
<comment type="caution">
    <text evidence="2">The sequence shown here is derived from an EMBL/GenBank/DDBJ whole genome shotgun (WGS) entry which is preliminary data.</text>
</comment>
<reference evidence="2 3" key="1">
    <citation type="submission" date="2022-02" db="EMBL/GenBank/DDBJ databases">
        <title>Draft genome sequence of Mezorhizobium retamae strain IRAMC:0171 isolated from Retama raetam nodules.</title>
        <authorList>
            <person name="Bengaied R."/>
            <person name="Sbissi I."/>
            <person name="Huber K."/>
            <person name="Ghodbane F."/>
            <person name="Nouioui I."/>
            <person name="Tarhouni M."/>
            <person name="Gtari M."/>
        </authorList>
    </citation>
    <scope>NUCLEOTIDE SEQUENCE [LARGE SCALE GENOMIC DNA]</scope>
    <source>
        <strain evidence="2 3">IRAMC:0171</strain>
    </source>
</reference>
<organism evidence="2 3">
    <name type="scientific">Mesorhizobium retamae</name>
    <dbReference type="NCBI Taxonomy" id="2912854"/>
    <lineage>
        <taxon>Bacteria</taxon>
        <taxon>Pseudomonadati</taxon>
        <taxon>Pseudomonadota</taxon>
        <taxon>Alphaproteobacteria</taxon>
        <taxon>Hyphomicrobiales</taxon>
        <taxon>Phyllobacteriaceae</taxon>
        <taxon>Mesorhizobium</taxon>
    </lineage>
</organism>
<keyword evidence="3" id="KW-1185">Reference proteome</keyword>
<sequence>MSRDMVLMTIACPEGAPGLDRAAELLGVPAAEMDRSFGVVVLDPKKGLYAVQVHETAIKERPTADAGSETVKGPFSNPRIAPFGPTRK</sequence>
<protein>
    <submittedName>
        <fullName evidence="2">Uncharacterized protein</fullName>
    </submittedName>
</protein>
<accession>A0ABS9QLY2</accession>
<evidence type="ECO:0000256" key="1">
    <source>
        <dbReference type="SAM" id="MobiDB-lite"/>
    </source>
</evidence>
<evidence type="ECO:0000313" key="2">
    <source>
        <dbReference type="EMBL" id="MCG7508350.1"/>
    </source>
</evidence>
<dbReference type="EMBL" id="JAKREW010000040">
    <property type="protein sequence ID" value="MCG7508350.1"/>
    <property type="molecule type" value="Genomic_DNA"/>
</dbReference>
<dbReference type="RefSeq" id="WP_239369864.1">
    <property type="nucleotide sequence ID" value="NZ_JAKREW010000040.1"/>
</dbReference>
<name>A0ABS9QLY2_9HYPH</name>
<proteinExistence type="predicted"/>